<protein>
    <recommendedName>
        <fullName evidence="4">SMODS and SLOG-associating 2TM effector domain-containing protein</fullName>
    </recommendedName>
</protein>
<reference evidence="3" key="1">
    <citation type="submission" date="2024-06" db="EMBL/GenBank/DDBJ databases">
        <title>Multi-omics analyses provide insights into the biosynthesis of the anticancer antibiotic pleurotin in Hohenbuehelia grisea.</title>
        <authorList>
            <person name="Weaver J.A."/>
            <person name="Alberti F."/>
        </authorList>
    </citation>
    <scope>NUCLEOTIDE SEQUENCE [LARGE SCALE GENOMIC DNA]</scope>
    <source>
        <strain evidence="3">T-177</strain>
    </source>
</reference>
<evidence type="ECO:0000256" key="1">
    <source>
        <dbReference type="SAM" id="Phobius"/>
    </source>
</evidence>
<dbReference type="EMBL" id="JASNQZ010000006">
    <property type="protein sequence ID" value="KAL0957029.1"/>
    <property type="molecule type" value="Genomic_DNA"/>
</dbReference>
<evidence type="ECO:0000313" key="2">
    <source>
        <dbReference type="EMBL" id="KAL0957029.1"/>
    </source>
</evidence>
<keyword evidence="1" id="KW-0812">Transmembrane</keyword>
<comment type="caution">
    <text evidence="2">The sequence shown here is derived from an EMBL/GenBank/DDBJ whole genome shotgun (WGS) entry which is preliminary data.</text>
</comment>
<keyword evidence="1" id="KW-1133">Transmembrane helix</keyword>
<keyword evidence="1" id="KW-0472">Membrane</keyword>
<dbReference type="Proteomes" id="UP001556367">
    <property type="component" value="Unassembled WGS sequence"/>
</dbReference>
<sequence>MDDKTESTNGTASVALGGKYSSLRTRAQHLLRRFAFQLNLCLYLMLPMIYLDRIMRPYRESQITDDEFDALSAVIDDGTERSAHHMTIRVPYGVTRFYTNWRSLIAKLQREWESLNVISALLITIVVTLLQIEGIEGDPLARTATLLSLMASLMSLLFQW</sequence>
<name>A0ABR3JMK0_9AGAR</name>
<keyword evidence="3" id="KW-1185">Reference proteome</keyword>
<evidence type="ECO:0000313" key="3">
    <source>
        <dbReference type="Proteomes" id="UP001556367"/>
    </source>
</evidence>
<accession>A0ABR3JMK0</accession>
<gene>
    <name evidence="2" type="ORF">HGRIS_003130</name>
</gene>
<evidence type="ECO:0008006" key="4">
    <source>
        <dbReference type="Google" id="ProtNLM"/>
    </source>
</evidence>
<proteinExistence type="predicted"/>
<feature type="transmembrane region" description="Helical" evidence="1">
    <location>
        <begin position="34"/>
        <end position="51"/>
    </location>
</feature>
<organism evidence="2 3">
    <name type="scientific">Hohenbuehelia grisea</name>
    <dbReference type="NCBI Taxonomy" id="104357"/>
    <lineage>
        <taxon>Eukaryota</taxon>
        <taxon>Fungi</taxon>
        <taxon>Dikarya</taxon>
        <taxon>Basidiomycota</taxon>
        <taxon>Agaricomycotina</taxon>
        <taxon>Agaricomycetes</taxon>
        <taxon>Agaricomycetidae</taxon>
        <taxon>Agaricales</taxon>
        <taxon>Pleurotineae</taxon>
        <taxon>Pleurotaceae</taxon>
        <taxon>Hohenbuehelia</taxon>
    </lineage>
</organism>